<dbReference type="PATRIC" id="fig|307121.4.peg.4851"/>
<keyword evidence="4" id="KW-1185">Reference proteome</keyword>
<sequence>MQPPAGSQVSSGQPAALGVPTPAPAPAPAQVPAQRPPSEQLPPPPATPTPERPRRRVRTVLTVVAGVLALLCLGGGIAGYVLYDRATAPDRSAPDVVVANYIQAFLNDRNDTKAEGFACAGDADLDGLRMFRDELVSREGRFDTEFSVRWGPLDVRQSGDTATVEVDLIISAVVDGVTQSDRQRWRFETRQKDGWGVCTAQLAS</sequence>
<dbReference type="EMBL" id="LT598496">
    <property type="protein sequence ID" value="SBV29184.1"/>
    <property type="molecule type" value="Genomic_DNA"/>
</dbReference>
<evidence type="ECO:0000256" key="2">
    <source>
        <dbReference type="SAM" id="Phobius"/>
    </source>
</evidence>
<organism evidence="3 4">
    <name type="scientific">Micromonospora krabiensis</name>
    <dbReference type="NCBI Taxonomy" id="307121"/>
    <lineage>
        <taxon>Bacteria</taxon>
        <taxon>Bacillati</taxon>
        <taxon>Actinomycetota</taxon>
        <taxon>Actinomycetes</taxon>
        <taxon>Micromonosporales</taxon>
        <taxon>Micromonosporaceae</taxon>
        <taxon>Micromonospora</taxon>
    </lineage>
</organism>
<keyword evidence="2" id="KW-0472">Membrane</keyword>
<name>A0A1C3N9B1_9ACTN</name>
<evidence type="ECO:0000313" key="4">
    <source>
        <dbReference type="Proteomes" id="UP000199393"/>
    </source>
</evidence>
<feature type="compositionally biased region" description="Polar residues" evidence="1">
    <location>
        <begin position="1"/>
        <end position="13"/>
    </location>
</feature>
<feature type="transmembrane region" description="Helical" evidence="2">
    <location>
        <begin position="60"/>
        <end position="83"/>
    </location>
</feature>
<keyword evidence="2" id="KW-1133">Transmembrane helix</keyword>
<keyword evidence="2" id="KW-0812">Transmembrane</keyword>
<dbReference type="RefSeq" id="WP_377520912.1">
    <property type="nucleotide sequence ID" value="NZ_JBHRWG010000004.1"/>
</dbReference>
<dbReference type="Proteomes" id="UP000199393">
    <property type="component" value="Chromosome I"/>
</dbReference>
<dbReference type="AlphaFoldDB" id="A0A1C3N9B1"/>
<evidence type="ECO:0000256" key="1">
    <source>
        <dbReference type="SAM" id="MobiDB-lite"/>
    </source>
</evidence>
<reference evidence="4" key="1">
    <citation type="submission" date="2016-06" db="EMBL/GenBank/DDBJ databases">
        <authorList>
            <person name="Varghese N."/>
        </authorList>
    </citation>
    <scope>NUCLEOTIDE SEQUENCE [LARGE SCALE GENOMIC DNA]</scope>
    <source>
        <strain evidence="4">DSM 45344</strain>
    </source>
</reference>
<evidence type="ECO:0000313" key="3">
    <source>
        <dbReference type="EMBL" id="SBV29184.1"/>
    </source>
</evidence>
<protein>
    <submittedName>
        <fullName evidence="3">Uncharacterized protein</fullName>
    </submittedName>
</protein>
<dbReference type="STRING" id="307121.GA0070620_4754"/>
<feature type="compositionally biased region" description="Pro residues" evidence="1">
    <location>
        <begin position="39"/>
        <end position="50"/>
    </location>
</feature>
<gene>
    <name evidence="3" type="ORF">GA0070620_4754</name>
</gene>
<accession>A0A1C3N9B1</accession>
<proteinExistence type="predicted"/>
<feature type="region of interest" description="Disordered" evidence="1">
    <location>
        <begin position="1"/>
        <end position="55"/>
    </location>
</feature>